<evidence type="ECO:0000256" key="2">
    <source>
        <dbReference type="ARBA" id="ARBA00022679"/>
    </source>
</evidence>
<evidence type="ECO:0000259" key="5">
    <source>
        <dbReference type="Pfam" id="PF08241"/>
    </source>
</evidence>
<dbReference type="InterPro" id="IPR013216">
    <property type="entry name" value="Methyltransf_11"/>
</dbReference>
<evidence type="ECO:0000313" key="8">
    <source>
        <dbReference type="Proteomes" id="UP000815325"/>
    </source>
</evidence>
<evidence type="ECO:0000259" key="6">
    <source>
        <dbReference type="Pfam" id="PF13649"/>
    </source>
</evidence>
<protein>
    <submittedName>
        <fullName evidence="7">S-adenosyl-L-methionine-dependent methyltransferase</fullName>
    </submittedName>
</protein>
<dbReference type="CDD" id="cd02440">
    <property type="entry name" value="AdoMet_MTases"/>
    <property type="match status" value="2"/>
</dbReference>
<dbReference type="GO" id="GO:0032259">
    <property type="term" value="P:methylation"/>
    <property type="evidence" value="ECO:0007669"/>
    <property type="project" value="UniProtKB-KW"/>
</dbReference>
<dbReference type="Proteomes" id="UP000815325">
    <property type="component" value="Unassembled WGS sequence"/>
</dbReference>
<reference evidence="7" key="1">
    <citation type="submission" date="2017-08" db="EMBL/GenBank/DDBJ databases">
        <authorList>
            <person name="Polle J.E."/>
            <person name="Barry K."/>
            <person name="Cushman J."/>
            <person name="Schmutz J."/>
            <person name="Tran D."/>
            <person name="Hathwaick L.T."/>
            <person name="Yim W.C."/>
            <person name="Jenkins J."/>
            <person name="Mckie-Krisberg Z.M."/>
            <person name="Prochnik S."/>
            <person name="Lindquist E."/>
            <person name="Dockter R.B."/>
            <person name="Adam C."/>
            <person name="Molina H."/>
            <person name="Bunkerborg J."/>
            <person name="Jin E."/>
            <person name="Buchheim M."/>
            <person name="Magnuson J."/>
        </authorList>
    </citation>
    <scope>NUCLEOTIDE SEQUENCE</scope>
    <source>
        <strain evidence="7">CCAP 19/18</strain>
    </source>
</reference>
<feature type="domain" description="Methyltransferase type 11" evidence="5">
    <location>
        <begin position="349"/>
        <end position="446"/>
    </location>
</feature>
<evidence type="ECO:0000256" key="4">
    <source>
        <dbReference type="ARBA" id="ARBA00023098"/>
    </source>
</evidence>
<dbReference type="InterPro" id="IPR050723">
    <property type="entry name" value="CFA/CMAS"/>
</dbReference>
<dbReference type="PANTHER" id="PTHR43667">
    <property type="entry name" value="CYCLOPROPANE-FATTY-ACYL-PHOSPHOLIPID SYNTHASE"/>
    <property type="match status" value="1"/>
</dbReference>
<dbReference type="Pfam" id="PF08241">
    <property type="entry name" value="Methyltransf_11"/>
    <property type="match status" value="1"/>
</dbReference>
<dbReference type="InterPro" id="IPR029063">
    <property type="entry name" value="SAM-dependent_MTases_sf"/>
</dbReference>
<dbReference type="EMBL" id="MU069981">
    <property type="protein sequence ID" value="KAF5831057.1"/>
    <property type="molecule type" value="Genomic_DNA"/>
</dbReference>
<dbReference type="Gene3D" id="3.40.50.150">
    <property type="entry name" value="Vaccinia Virus protein VP39"/>
    <property type="match status" value="2"/>
</dbReference>
<proteinExistence type="predicted"/>
<accession>A0ABQ7G920</accession>
<keyword evidence="4" id="KW-0443">Lipid metabolism</keyword>
<evidence type="ECO:0000256" key="3">
    <source>
        <dbReference type="ARBA" id="ARBA00022691"/>
    </source>
</evidence>
<keyword evidence="3" id="KW-0949">S-adenosyl-L-methionine</keyword>
<feature type="domain" description="Methyltransferase" evidence="6">
    <location>
        <begin position="63"/>
        <end position="160"/>
    </location>
</feature>
<evidence type="ECO:0000313" key="7">
    <source>
        <dbReference type="EMBL" id="KAF5831057.1"/>
    </source>
</evidence>
<comment type="caution">
    <text evidence="7">The sequence shown here is derived from an EMBL/GenBank/DDBJ whole genome shotgun (WGS) entry which is preliminary data.</text>
</comment>
<gene>
    <name evidence="7" type="ORF">DUNSADRAFT_13668</name>
</gene>
<dbReference type="SUPFAM" id="SSF53335">
    <property type="entry name" value="S-adenosyl-L-methionine-dependent methyltransferases"/>
    <property type="match status" value="2"/>
</dbReference>
<dbReference type="InterPro" id="IPR041698">
    <property type="entry name" value="Methyltransf_25"/>
</dbReference>
<dbReference type="GO" id="GO:0008168">
    <property type="term" value="F:methyltransferase activity"/>
    <property type="evidence" value="ECO:0007669"/>
    <property type="project" value="UniProtKB-KW"/>
</dbReference>
<name>A0ABQ7G920_DUNSA</name>
<sequence>MPATKAVCEEEQLGKKQFSWSACSVGAWRNEQTMKTFSALDSKQAELVKEYAAAWSGRDVGLLDIACGTGEHVIRCAPFVKRCWGVDNNASFIQHAQQEAVKAGVKNVYLIHHDATVMQDVTAQQKFEIITCLGNSFGIFPMQVREAVSKQVLNLMTDDGVFIVGFWHAAHLPGAVETFYKNVPQLCGSLEGSRLENNTLVTCTGYTTHWWTPEEARTCMENYGLEVQQVMEYANGLFVFCRKPGYMKSHAAANGTANGMAATANGKHGGSYAYTSNGDGPEDAVGAYYSSEDAFKFYKALWGSVHIHIGSYDIEPTPCLEDACHTTVERLLAHVNRAVQLGPGKVVADLGAAYGGTARFFARSHGCRVHCIEISEKENEDNARVTEEEKMQDLIAIHPESFCETSLPNASVDAVYSIDSLLHAGPKRGDVFAEVARILKPGGAFVYADIMQADLLPEEGMPLLTRVLERLKLIRLGTVASDKVLASQHGLVSEAFHDHSPNVAAHYGTIRQRLLERRSQFSDAFVERMSAGLEAWVAASKGGMLVWGFTVMRKPL</sequence>
<keyword evidence="1 7" id="KW-0489">Methyltransferase</keyword>
<evidence type="ECO:0000256" key="1">
    <source>
        <dbReference type="ARBA" id="ARBA00022603"/>
    </source>
</evidence>
<keyword evidence="8" id="KW-1185">Reference proteome</keyword>
<keyword evidence="2" id="KW-0808">Transferase</keyword>
<dbReference type="Pfam" id="PF13649">
    <property type="entry name" value="Methyltransf_25"/>
    <property type="match status" value="1"/>
</dbReference>
<dbReference type="PANTHER" id="PTHR43667:SF1">
    <property type="entry name" value="CYCLOPROPANE-FATTY-ACYL-PHOSPHOLIPID SYNTHASE"/>
    <property type="match status" value="1"/>
</dbReference>
<organism evidence="7 8">
    <name type="scientific">Dunaliella salina</name>
    <name type="common">Green alga</name>
    <name type="synonym">Protococcus salinus</name>
    <dbReference type="NCBI Taxonomy" id="3046"/>
    <lineage>
        <taxon>Eukaryota</taxon>
        <taxon>Viridiplantae</taxon>
        <taxon>Chlorophyta</taxon>
        <taxon>core chlorophytes</taxon>
        <taxon>Chlorophyceae</taxon>
        <taxon>CS clade</taxon>
        <taxon>Chlamydomonadales</taxon>
        <taxon>Dunaliellaceae</taxon>
        <taxon>Dunaliella</taxon>
    </lineage>
</organism>